<sequence>MSSVTRIICLANSRKYKERCIAGINPKTGQWIRPISRNNPNNGGVPESVRLIEGNEPALLELLEIPLENEGADFGFALENQWIVPGVWRKVGKVKPSDVIRYCINYPYILHNPYKYVSVPFIQKMPKQERRTLQLVYARKLLLKAESNTKGGITWKGTIKTANGQYLSDIPITDPELEKKLTSGSQPQDACLVTVSLGLPHKPHDRWEGDDPCWKLIARVIELTEADQILAEMQRLNWSIDRGREYLWRNFKVRSRSELSSTELTSFLNYLKSLPQP</sequence>
<dbReference type="Pfam" id="PF22557">
    <property type="entry name" value="DuOB"/>
    <property type="match status" value="1"/>
</dbReference>
<name>A0A1U7HLR9_9CYAN</name>
<dbReference type="EMBL" id="MRCB01000006">
    <property type="protein sequence ID" value="OKH24504.1"/>
    <property type="molecule type" value="Genomic_DNA"/>
</dbReference>
<comment type="caution">
    <text evidence="2">The sequence shown here is derived from an EMBL/GenBank/DDBJ whole genome shotgun (WGS) entry which is preliminary data.</text>
</comment>
<dbReference type="Proteomes" id="UP000186868">
    <property type="component" value="Unassembled WGS sequence"/>
</dbReference>
<organism evidence="2 3">
    <name type="scientific">Hydrococcus rivularis NIES-593</name>
    <dbReference type="NCBI Taxonomy" id="1921803"/>
    <lineage>
        <taxon>Bacteria</taxon>
        <taxon>Bacillati</taxon>
        <taxon>Cyanobacteriota</taxon>
        <taxon>Cyanophyceae</taxon>
        <taxon>Pleurocapsales</taxon>
        <taxon>Hydrococcaceae</taxon>
        <taxon>Hydrococcus</taxon>
    </lineage>
</organism>
<dbReference type="RefSeq" id="WP_073598985.1">
    <property type="nucleotide sequence ID" value="NZ_MRCB01000006.1"/>
</dbReference>
<keyword evidence="3" id="KW-1185">Reference proteome</keyword>
<dbReference type="AlphaFoldDB" id="A0A1U7HLR9"/>
<accession>A0A1U7HLR9</accession>
<evidence type="ECO:0000313" key="3">
    <source>
        <dbReference type="Proteomes" id="UP000186868"/>
    </source>
</evidence>
<dbReference type="STRING" id="1921803.NIES593_07460"/>
<feature type="domain" description="Dual OB-containing" evidence="1">
    <location>
        <begin position="6"/>
        <end position="220"/>
    </location>
</feature>
<protein>
    <recommendedName>
        <fullName evidence="1">Dual OB-containing domain-containing protein</fullName>
    </recommendedName>
</protein>
<proteinExistence type="predicted"/>
<gene>
    <name evidence="2" type="ORF">NIES593_07460</name>
</gene>
<dbReference type="InterPro" id="IPR054335">
    <property type="entry name" value="DuOB_dom"/>
</dbReference>
<evidence type="ECO:0000259" key="1">
    <source>
        <dbReference type="Pfam" id="PF22557"/>
    </source>
</evidence>
<evidence type="ECO:0000313" key="2">
    <source>
        <dbReference type="EMBL" id="OKH24504.1"/>
    </source>
</evidence>
<reference evidence="2 3" key="1">
    <citation type="submission" date="2016-11" db="EMBL/GenBank/DDBJ databases">
        <title>Draft Genome Sequences of Nine Cyanobacterial Strains from Diverse Habitats.</title>
        <authorList>
            <person name="Zhu T."/>
            <person name="Hou S."/>
            <person name="Lu X."/>
            <person name="Hess W.R."/>
        </authorList>
    </citation>
    <scope>NUCLEOTIDE SEQUENCE [LARGE SCALE GENOMIC DNA]</scope>
    <source>
        <strain evidence="2 3">NIES-593</strain>
    </source>
</reference>